<comment type="caution">
    <text evidence="3">The sequence shown here is derived from an EMBL/GenBank/DDBJ whole genome shotgun (WGS) entry which is preliminary data.</text>
</comment>
<evidence type="ECO:0000256" key="2">
    <source>
        <dbReference type="SAM" id="MobiDB-lite"/>
    </source>
</evidence>
<evidence type="ECO:0008006" key="5">
    <source>
        <dbReference type="Google" id="ProtNLM"/>
    </source>
</evidence>
<name>A0A5J5GAP4_9RHOB</name>
<dbReference type="EMBL" id="VYQE01000008">
    <property type="protein sequence ID" value="KAA9005051.1"/>
    <property type="molecule type" value="Genomic_DNA"/>
</dbReference>
<protein>
    <recommendedName>
        <fullName evidence="5">Sulfotransferase family protein</fullName>
    </recommendedName>
</protein>
<dbReference type="AlphaFoldDB" id="A0A5J5GAP4"/>
<dbReference type="InterPro" id="IPR027417">
    <property type="entry name" value="P-loop_NTPase"/>
</dbReference>
<proteinExistence type="predicted"/>
<feature type="coiled-coil region" evidence="1">
    <location>
        <begin position="330"/>
        <end position="357"/>
    </location>
</feature>
<dbReference type="SUPFAM" id="SSF52540">
    <property type="entry name" value="P-loop containing nucleoside triphosphate hydrolases"/>
    <property type="match status" value="1"/>
</dbReference>
<feature type="region of interest" description="Disordered" evidence="2">
    <location>
        <begin position="1"/>
        <end position="21"/>
    </location>
</feature>
<evidence type="ECO:0000313" key="4">
    <source>
        <dbReference type="Proteomes" id="UP000326554"/>
    </source>
</evidence>
<dbReference type="Proteomes" id="UP000326554">
    <property type="component" value="Unassembled WGS sequence"/>
</dbReference>
<evidence type="ECO:0000256" key="1">
    <source>
        <dbReference type="SAM" id="Coils"/>
    </source>
</evidence>
<dbReference type="Gene3D" id="3.40.50.300">
    <property type="entry name" value="P-loop containing nucleotide triphosphate hydrolases"/>
    <property type="match status" value="1"/>
</dbReference>
<gene>
    <name evidence="3" type="ORF">F3S47_18655</name>
</gene>
<reference evidence="3 4" key="1">
    <citation type="submission" date="2019-09" db="EMBL/GenBank/DDBJ databases">
        <authorList>
            <person name="Park J.-S."/>
            <person name="Choi H.-J."/>
        </authorList>
    </citation>
    <scope>NUCLEOTIDE SEQUENCE [LARGE SCALE GENOMIC DNA]</scope>
    <source>
        <strain evidence="3 4">176SS1-4</strain>
    </source>
</reference>
<feature type="coiled-coil region" evidence="1">
    <location>
        <begin position="388"/>
        <end position="415"/>
    </location>
</feature>
<dbReference type="RefSeq" id="WP_150446832.1">
    <property type="nucleotide sequence ID" value="NZ_VYQE01000008.1"/>
</dbReference>
<accession>A0A5J5GAP4</accession>
<keyword evidence="4" id="KW-1185">Reference proteome</keyword>
<organism evidence="3 4">
    <name type="scientific">Histidinibacterium aquaticum</name>
    <dbReference type="NCBI Taxonomy" id="2613962"/>
    <lineage>
        <taxon>Bacteria</taxon>
        <taxon>Pseudomonadati</taxon>
        <taxon>Pseudomonadota</taxon>
        <taxon>Alphaproteobacteria</taxon>
        <taxon>Rhodobacterales</taxon>
        <taxon>Paracoccaceae</taxon>
        <taxon>Histidinibacterium</taxon>
    </lineage>
</organism>
<sequence length="456" mass="51115">MSEQTSVASPEPNGKQKAEDKTTKRVVVILGSGRSGTSLCAKILSRLGIAMETTLHRPNEMNPEGYFEDAQLVEINKRLLAKLAPVSGVAPRSDVADAEIGSEMRELRAHLKERTLASHNVWGFKDPRVSMLLPLYRRAFQAEGIVPNYIFCARSAGAVVESLMQASGKSRELCEQMYFSRTFLALRDSAANCYVLHYEKLLESPSTQIGALWTYVGEKHKPSPIDDKQCENLVEKKYNRSSLMAQKITNPLACRMEALIENMEGTQFNRDSVLEELREIGLINSGYQAWIDITAKSINDLKSSLVKPNEAVEKKEKEWASKLSQQTACATALGDELSRLQAEVSRLEKERNAAITRARSREGEIEVMRCKNEETEAKLARRSHSETKIVMNEELRKTRAKLDAANAELERLLGSVRHRAGTLLVDAIRHPGLKTLILPWRLLRLRSGDPSDKARN</sequence>
<evidence type="ECO:0000313" key="3">
    <source>
        <dbReference type="EMBL" id="KAA9005051.1"/>
    </source>
</evidence>
<keyword evidence="1" id="KW-0175">Coiled coil</keyword>